<evidence type="ECO:0000256" key="1">
    <source>
        <dbReference type="SAM" id="MobiDB-lite"/>
    </source>
</evidence>
<evidence type="ECO:0000313" key="3">
    <source>
        <dbReference type="WBParaSite" id="PTRK_0000526400.1"/>
    </source>
</evidence>
<dbReference type="WBParaSite" id="PTRK_0000526400.1">
    <property type="protein sequence ID" value="PTRK_0000526400.1"/>
    <property type="gene ID" value="PTRK_0000526400"/>
</dbReference>
<organism evidence="2 3">
    <name type="scientific">Parastrongyloides trichosuri</name>
    <name type="common">Possum-specific nematode worm</name>
    <dbReference type="NCBI Taxonomy" id="131310"/>
    <lineage>
        <taxon>Eukaryota</taxon>
        <taxon>Metazoa</taxon>
        <taxon>Ecdysozoa</taxon>
        <taxon>Nematoda</taxon>
        <taxon>Chromadorea</taxon>
        <taxon>Rhabditida</taxon>
        <taxon>Tylenchina</taxon>
        <taxon>Panagrolaimomorpha</taxon>
        <taxon>Strongyloidoidea</taxon>
        <taxon>Strongyloididae</taxon>
        <taxon>Parastrongyloides</taxon>
    </lineage>
</organism>
<protein>
    <submittedName>
        <fullName evidence="3">Uncharacterized protein</fullName>
    </submittedName>
</protein>
<evidence type="ECO:0000313" key="2">
    <source>
        <dbReference type="Proteomes" id="UP000038045"/>
    </source>
</evidence>
<sequence>MKRSQSEASPHQNNYKRSYYQWPSLESLSTGVENNDTSNNTSFNTTKSSIFNDSGISSLYDSPPYRSPIKYKKEGVRYISPLNTPKFINSNDDEPQKRIEEPKKFGRVLFPNDYNNKENKYINENSQLGVFVRQQDKCAKNQFNYQRTPNSSFYGIGNSSINRYSDESYPLYSNAETRAISPEFFYHNLDEGQKLIRSMGLDIYDPDSLFYDESYNIENDLKNPALPHIKTPSPIKRFIEEEKRVMEKRERMYRRLSYESAKHLVNIHSCKTLKDIILFQKKAFEMAFRDDSPDTSLYRQIKSRKYNILKSKYRNRQIEQDKYFEEQKKKEKENNMSKEMSLLLYKLSLRGKKVFSDSFVKYCFHPTQESELLITRAQYMLSVQTNSWMNSYNLP</sequence>
<dbReference type="AlphaFoldDB" id="A0A0N4ZCL1"/>
<feature type="compositionally biased region" description="Polar residues" evidence="1">
    <location>
        <begin position="1"/>
        <end position="16"/>
    </location>
</feature>
<accession>A0A0N4ZCL1</accession>
<keyword evidence="2" id="KW-1185">Reference proteome</keyword>
<name>A0A0N4ZCL1_PARTI</name>
<feature type="region of interest" description="Disordered" evidence="1">
    <location>
        <begin position="29"/>
        <end position="48"/>
    </location>
</feature>
<proteinExistence type="predicted"/>
<dbReference type="Proteomes" id="UP000038045">
    <property type="component" value="Unplaced"/>
</dbReference>
<reference evidence="3" key="1">
    <citation type="submission" date="2017-02" db="UniProtKB">
        <authorList>
            <consortium name="WormBaseParasite"/>
        </authorList>
    </citation>
    <scope>IDENTIFICATION</scope>
</reference>
<feature type="compositionally biased region" description="Low complexity" evidence="1">
    <location>
        <begin position="34"/>
        <end position="48"/>
    </location>
</feature>
<feature type="region of interest" description="Disordered" evidence="1">
    <location>
        <begin position="1"/>
        <end position="20"/>
    </location>
</feature>